<dbReference type="PRINTS" id="PR01038">
    <property type="entry name" value="TRNASYNTHARG"/>
</dbReference>
<dbReference type="NCBIfam" id="TIGR00456">
    <property type="entry name" value="argS"/>
    <property type="match status" value="1"/>
</dbReference>
<dbReference type="Gene3D" id="1.10.730.10">
    <property type="entry name" value="Isoleucyl-tRNA Synthetase, Domain 1"/>
    <property type="match status" value="1"/>
</dbReference>
<dbReference type="FunFam" id="1.10.730.10:FF:000008">
    <property type="entry name" value="Arginine--tRNA ligase"/>
    <property type="match status" value="1"/>
</dbReference>
<dbReference type="InterPro" id="IPR036695">
    <property type="entry name" value="Arg-tRNA-synth_N_sf"/>
</dbReference>
<dbReference type="SMART" id="SM01016">
    <property type="entry name" value="Arg_tRNA_synt_N"/>
    <property type="match status" value="1"/>
</dbReference>
<dbReference type="InterPro" id="IPR005148">
    <property type="entry name" value="Arg-tRNA-synth_N"/>
</dbReference>
<dbReference type="Pfam" id="PF00750">
    <property type="entry name" value="tRNA-synt_1d"/>
    <property type="match status" value="1"/>
</dbReference>
<dbReference type="InterPro" id="IPR014729">
    <property type="entry name" value="Rossmann-like_a/b/a_fold"/>
</dbReference>
<dbReference type="GO" id="GO:0006420">
    <property type="term" value="P:arginyl-tRNA aminoacylation"/>
    <property type="evidence" value="ECO:0007669"/>
    <property type="project" value="UniProtKB-UniRule"/>
</dbReference>
<feature type="domain" description="DALR anticodon binding" evidence="13">
    <location>
        <begin position="423"/>
        <end position="542"/>
    </location>
</feature>
<dbReference type="FunFam" id="3.40.50.620:FF:000062">
    <property type="entry name" value="Arginine--tRNA ligase"/>
    <property type="match status" value="1"/>
</dbReference>
<dbReference type="SMART" id="SM00836">
    <property type="entry name" value="DALR_1"/>
    <property type="match status" value="1"/>
</dbReference>
<dbReference type="SUPFAM" id="SSF52374">
    <property type="entry name" value="Nucleotidylyl transferase"/>
    <property type="match status" value="1"/>
</dbReference>
<evidence type="ECO:0000256" key="3">
    <source>
        <dbReference type="ARBA" id="ARBA00011245"/>
    </source>
</evidence>
<dbReference type="Gene3D" id="3.40.50.620">
    <property type="entry name" value="HUPs"/>
    <property type="match status" value="1"/>
</dbReference>
<keyword evidence="4 11" id="KW-0963">Cytoplasm</keyword>
<dbReference type="SUPFAM" id="SSF55190">
    <property type="entry name" value="Arginyl-tRNA synthetase (ArgRS), N-terminal 'additional' domain"/>
    <property type="match status" value="1"/>
</dbReference>
<dbReference type="PROSITE" id="PS00178">
    <property type="entry name" value="AA_TRNA_LIGASE_I"/>
    <property type="match status" value="1"/>
</dbReference>
<dbReference type="EMBL" id="DSZT01000093">
    <property type="protein sequence ID" value="HGU41891.1"/>
    <property type="molecule type" value="Genomic_DNA"/>
</dbReference>
<dbReference type="InterPro" id="IPR001412">
    <property type="entry name" value="aa-tRNA-synth_I_CS"/>
</dbReference>
<evidence type="ECO:0000256" key="9">
    <source>
        <dbReference type="ARBA" id="ARBA00023146"/>
    </source>
</evidence>
<evidence type="ECO:0000313" key="18">
    <source>
        <dbReference type="Proteomes" id="UP000077096"/>
    </source>
</evidence>
<comment type="catalytic activity">
    <reaction evidence="10 11">
        <text>tRNA(Arg) + L-arginine + ATP = L-arginyl-tRNA(Arg) + AMP + diphosphate</text>
        <dbReference type="Rhea" id="RHEA:20301"/>
        <dbReference type="Rhea" id="RHEA-COMP:9658"/>
        <dbReference type="Rhea" id="RHEA-COMP:9673"/>
        <dbReference type="ChEBI" id="CHEBI:30616"/>
        <dbReference type="ChEBI" id="CHEBI:32682"/>
        <dbReference type="ChEBI" id="CHEBI:33019"/>
        <dbReference type="ChEBI" id="CHEBI:78442"/>
        <dbReference type="ChEBI" id="CHEBI:78513"/>
        <dbReference type="ChEBI" id="CHEBI:456215"/>
        <dbReference type="EC" id="6.1.1.19"/>
    </reaction>
</comment>
<gene>
    <name evidence="11" type="primary">argS</name>
    <name evidence="17" type="ORF">ENT72_03065</name>
    <name evidence="16" type="ORF">ENU12_08615</name>
    <name evidence="15" type="ORF">JM64_01255</name>
</gene>
<feature type="short sequence motif" description="'HIGH' region" evidence="11">
    <location>
        <begin position="118"/>
        <end position="128"/>
    </location>
</feature>
<dbReference type="InterPro" id="IPR009080">
    <property type="entry name" value="tRNAsynth_Ia_anticodon-bd"/>
</dbReference>
<reference evidence="16" key="2">
    <citation type="journal article" date="2020" name="mSystems">
        <title>Genome- and Community-Level Interaction Insights into Carbon Utilization and Element Cycling Functions of Hydrothermarchaeota in Hydrothermal Sediment.</title>
        <authorList>
            <person name="Zhou Z."/>
            <person name="Liu Y."/>
            <person name="Xu W."/>
            <person name="Pan J."/>
            <person name="Luo Z.H."/>
            <person name="Li M."/>
        </authorList>
    </citation>
    <scope>NUCLEOTIDE SEQUENCE [LARGE SCALE GENOMIC DNA]</scope>
    <source>
        <strain evidence="17">SpSt-604</strain>
        <strain evidence="16">SpSt-640</strain>
    </source>
</reference>
<evidence type="ECO:0000259" key="14">
    <source>
        <dbReference type="SMART" id="SM01016"/>
    </source>
</evidence>
<evidence type="ECO:0000256" key="5">
    <source>
        <dbReference type="ARBA" id="ARBA00022598"/>
    </source>
</evidence>
<evidence type="ECO:0000256" key="4">
    <source>
        <dbReference type="ARBA" id="ARBA00022490"/>
    </source>
</evidence>
<dbReference type="PANTHER" id="PTHR11956:SF5">
    <property type="entry name" value="ARGININE--TRNA LIGASE, CYTOPLASMIC"/>
    <property type="match status" value="1"/>
</dbReference>
<evidence type="ECO:0000256" key="2">
    <source>
        <dbReference type="ARBA" id="ARBA00005594"/>
    </source>
</evidence>
<evidence type="ECO:0000256" key="11">
    <source>
        <dbReference type="HAMAP-Rule" id="MF_00123"/>
    </source>
</evidence>
<dbReference type="PATRIC" id="fig|93466.3.peg.289"/>
<evidence type="ECO:0000313" key="16">
    <source>
        <dbReference type="EMBL" id="HGQ77939.1"/>
    </source>
</evidence>
<keyword evidence="8 11" id="KW-0648">Protein biosynthesis</keyword>
<dbReference type="EMBL" id="DTBH01000177">
    <property type="protein sequence ID" value="HGQ77939.1"/>
    <property type="molecule type" value="Genomic_DNA"/>
</dbReference>
<evidence type="ECO:0000256" key="7">
    <source>
        <dbReference type="ARBA" id="ARBA00022840"/>
    </source>
</evidence>
<evidence type="ECO:0000313" key="17">
    <source>
        <dbReference type="EMBL" id="HGU41891.1"/>
    </source>
</evidence>
<evidence type="ECO:0000256" key="12">
    <source>
        <dbReference type="RuleBase" id="RU363038"/>
    </source>
</evidence>
<comment type="subunit">
    <text evidence="3 11">Monomer.</text>
</comment>
<dbReference type="HAMAP" id="MF_00123">
    <property type="entry name" value="Arg_tRNA_synth"/>
    <property type="match status" value="1"/>
</dbReference>
<evidence type="ECO:0000256" key="6">
    <source>
        <dbReference type="ARBA" id="ARBA00022741"/>
    </source>
</evidence>
<evidence type="ECO:0000256" key="1">
    <source>
        <dbReference type="ARBA" id="ARBA00004496"/>
    </source>
</evidence>
<keyword evidence="7 11" id="KW-0067">ATP-binding</keyword>
<reference evidence="15 18" key="1">
    <citation type="submission" date="2014-08" db="EMBL/GenBank/DDBJ databases">
        <title>Fervidobacterium pennivorans DYC genome.</title>
        <authorList>
            <person name="Wushke S."/>
        </authorList>
    </citation>
    <scope>NUCLEOTIDE SEQUENCE [LARGE SCALE GENOMIC DNA]</scope>
    <source>
        <strain evidence="15 18">DYC</strain>
    </source>
</reference>
<sequence>MIRKEIESLLKSFLMESGYEYDFVVEVPEEQFGDFSTNIALVGAKHFKKPPREVAKYFVEKLYGHPMFEEITIAGPGFINFKVSKTFYRNFLENFLRNPSGIWKFKNKGKILLEYGSANPTGPLTVGHGRQIVIGDVLGNILRYIGYDVTKEMYLNDAGRQIKLLAKSIWARYNQLLGYEEPIPEDGYRGEYVIDIAKLVLKDHNDKFFRVWNEEVEEVFKDYALREITKMFEKTLEKLDAKFDSVVSEKSLIDDGTVQKVLDILKSKDLVYEHEGAIWFKVSQFENDNDKVLIKSDGSYTYYLTDIAYHYNKFKRGYDIAIDIFGSDHHGHLPRMYAAIKALDIPEDFLIFVLHQFVTLKRGNEIVKMSTRAGEFVTLDELIDEVGKDATRYFFAMVDVNTHLNFDLELAKAQTTDNPVYYVQYAHARISSLFENAQAKGLKFELLNNIELLENEAELRIIKLISTFDDVLERVRDKLSPHYLTDYLENLAAAFHKYYADYKIVDTENPELSNARLNLALGVKIIISEGLKLLGVSAPEKM</sequence>
<dbReference type="EMBL" id="CP011393">
    <property type="protein sequence ID" value="ANE40792.1"/>
    <property type="molecule type" value="Genomic_DNA"/>
</dbReference>
<keyword evidence="9 11" id="KW-0030">Aminoacyl-tRNA synthetase</keyword>
<dbReference type="InterPro" id="IPR035684">
    <property type="entry name" value="ArgRS_core"/>
</dbReference>
<dbReference type="GO" id="GO:0005737">
    <property type="term" value="C:cytoplasm"/>
    <property type="evidence" value="ECO:0007669"/>
    <property type="project" value="UniProtKB-SubCell"/>
</dbReference>
<organism evidence="15 18">
    <name type="scientific">Fervidobacterium pennivorans</name>
    <dbReference type="NCBI Taxonomy" id="93466"/>
    <lineage>
        <taxon>Bacteria</taxon>
        <taxon>Thermotogati</taxon>
        <taxon>Thermotogota</taxon>
        <taxon>Thermotogae</taxon>
        <taxon>Thermotogales</taxon>
        <taxon>Fervidobacteriaceae</taxon>
        <taxon>Fervidobacterium</taxon>
    </lineage>
</organism>
<dbReference type="InterPro" id="IPR008909">
    <property type="entry name" value="DALR_anticod-bd"/>
</dbReference>
<dbReference type="GO" id="GO:0005524">
    <property type="term" value="F:ATP binding"/>
    <property type="evidence" value="ECO:0007669"/>
    <property type="project" value="UniProtKB-UniRule"/>
</dbReference>
<dbReference type="EC" id="6.1.1.19" evidence="11"/>
<dbReference type="InterPro" id="IPR001278">
    <property type="entry name" value="Arg-tRNA-ligase"/>
</dbReference>
<dbReference type="KEGG" id="fng:JM64_01255"/>
<comment type="subcellular location">
    <subcellularLocation>
        <location evidence="1 11">Cytoplasm</location>
    </subcellularLocation>
</comment>
<proteinExistence type="inferred from homology"/>
<name>A0A172T1H6_FERPE</name>
<protein>
    <recommendedName>
        <fullName evidence="11">Arginine--tRNA ligase</fullName>
        <ecNumber evidence="11">6.1.1.19</ecNumber>
    </recommendedName>
    <alternativeName>
        <fullName evidence="11">Arginyl-tRNA synthetase</fullName>
        <shortName evidence="11">ArgRS</shortName>
    </alternativeName>
</protein>
<accession>A0A172T1H6</accession>
<dbReference type="CDD" id="cd00671">
    <property type="entry name" value="ArgRS_core"/>
    <property type="match status" value="1"/>
</dbReference>
<dbReference type="Pfam" id="PF05746">
    <property type="entry name" value="DALR_1"/>
    <property type="match status" value="1"/>
</dbReference>
<feature type="domain" description="Arginyl tRNA synthetase N-terminal" evidence="14">
    <location>
        <begin position="4"/>
        <end position="83"/>
    </location>
</feature>
<evidence type="ECO:0000259" key="13">
    <source>
        <dbReference type="SMART" id="SM00836"/>
    </source>
</evidence>
<comment type="similarity">
    <text evidence="2 11 12">Belongs to the class-I aminoacyl-tRNA synthetase family.</text>
</comment>
<evidence type="ECO:0000256" key="8">
    <source>
        <dbReference type="ARBA" id="ARBA00022917"/>
    </source>
</evidence>
<evidence type="ECO:0000313" key="15">
    <source>
        <dbReference type="EMBL" id="ANE40792.1"/>
    </source>
</evidence>
<keyword evidence="6 11" id="KW-0547">Nucleotide-binding</keyword>
<dbReference type="GO" id="GO:0004814">
    <property type="term" value="F:arginine-tRNA ligase activity"/>
    <property type="evidence" value="ECO:0007669"/>
    <property type="project" value="UniProtKB-UniRule"/>
</dbReference>
<dbReference type="SUPFAM" id="SSF47323">
    <property type="entry name" value="Anticodon-binding domain of a subclass of class I aminoacyl-tRNA synthetases"/>
    <property type="match status" value="1"/>
</dbReference>
<dbReference type="Proteomes" id="UP000077096">
    <property type="component" value="Chromosome"/>
</dbReference>
<dbReference type="AlphaFoldDB" id="A0A172T1H6"/>
<keyword evidence="5 11" id="KW-0436">Ligase</keyword>
<dbReference type="Pfam" id="PF03485">
    <property type="entry name" value="Arg_tRNA_synt_N"/>
    <property type="match status" value="1"/>
</dbReference>
<evidence type="ECO:0000256" key="10">
    <source>
        <dbReference type="ARBA" id="ARBA00049339"/>
    </source>
</evidence>
<dbReference type="Gene3D" id="3.30.1360.70">
    <property type="entry name" value="Arginyl tRNA synthetase N-terminal domain"/>
    <property type="match status" value="1"/>
</dbReference>
<dbReference type="PANTHER" id="PTHR11956">
    <property type="entry name" value="ARGINYL-TRNA SYNTHETASE"/>
    <property type="match status" value="1"/>
</dbReference>
<dbReference type="OrthoDB" id="9805987at2"/>